<name>A0A0K2VEN8_LEPSM</name>
<organism evidence="1">
    <name type="scientific">Lepeophtheirus salmonis</name>
    <name type="common">Salmon louse</name>
    <name type="synonym">Caligus salmonis</name>
    <dbReference type="NCBI Taxonomy" id="72036"/>
    <lineage>
        <taxon>Eukaryota</taxon>
        <taxon>Metazoa</taxon>
        <taxon>Ecdysozoa</taxon>
        <taxon>Arthropoda</taxon>
        <taxon>Crustacea</taxon>
        <taxon>Multicrustacea</taxon>
        <taxon>Hexanauplia</taxon>
        <taxon>Copepoda</taxon>
        <taxon>Siphonostomatoida</taxon>
        <taxon>Caligidae</taxon>
        <taxon>Lepeophtheirus</taxon>
    </lineage>
</organism>
<dbReference type="AlphaFoldDB" id="A0A0K2VEN8"/>
<accession>A0A0K2VEN8</accession>
<proteinExistence type="predicted"/>
<evidence type="ECO:0000313" key="1">
    <source>
        <dbReference type="EMBL" id="CDW48657.1"/>
    </source>
</evidence>
<sequence>MQSSENVRIFMAVRIKLCKVPSKPNQSHKTSTIVYFFFQIWNILTLVKNLKSKNSVFLSSESGFRGFYATYPIFKSLYFECF</sequence>
<reference evidence="1" key="1">
    <citation type="submission" date="2014-05" db="EMBL/GenBank/DDBJ databases">
        <authorList>
            <person name="Chronopoulou M."/>
        </authorList>
    </citation>
    <scope>NUCLEOTIDE SEQUENCE</scope>
    <source>
        <tissue evidence="1">Whole organism</tissue>
    </source>
</reference>
<protein>
    <submittedName>
        <fullName evidence="1">Uncharacterized protein</fullName>
    </submittedName>
</protein>
<dbReference type="EMBL" id="HACA01031296">
    <property type="protein sequence ID" value="CDW48657.1"/>
    <property type="molecule type" value="Transcribed_RNA"/>
</dbReference>